<comment type="caution">
    <text evidence="2">The sequence shown here is derived from an EMBL/GenBank/DDBJ whole genome shotgun (WGS) entry which is preliminary data.</text>
</comment>
<dbReference type="EMBL" id="PRCE01000194">
    <property type="protein sequence ID" value="RTJ97268.1"/>
    <property type="molecule type" value="Genomic_DNA"/>
</dbReference>
<dbReference type="SUPFAM" id="SSF56935">
    <property type="entry name" value="Porins"/>
    <property type="match status" value="1"/>
</dbReference>
<accession>A0A431FUW9</accession>
<dbReference type="InterPro" id="IPR008439">
    <property type="entry name" value="Campylo_MOMP"/>
</dbReference>
<dbReference type="Pfam" id="PF05538">
    <property type="entry name" value="Campylo_MOMP"/>
    <property type="match status" value="1"/>
</dbReference>
<evidence type="ECO:0008006" key="4">
    <source>
        <dbReference type="Google" id="ProtNLM"/>
    </source>
</evidence>
<sequence length="459" mass="49740">MKLVKLSLVAALAAGAFSVANATPLEEAIKDIDVSGVLRYRYDTSSDWSKLNDGTTPDLGSGISGKQNHNYRAQLNFSGAIADNFKAFVQFDYRAQDGGFHDEGSMTHGSRGLNSSSINVRQLYLTYTNEDVATSVIAGKQQLNTIWTDNGIDGLVGTGIKVVNNSIDGLTLAAFAVDSFNSDEQSGDLGHFPYTIEDNTDPRNPITTQESRIIPAFGGNMYGAAAIGSYDIAGGQFNPQLWLSYLNNTGFFYALDLAYNTTIFDGVNWSIEGAYLGNSLDSKFRNDTITGETIDISNVKTYEKANGNIKNGNLFALRGTVEVNGWDASLGGLYYGKKDGYTINVIEDQGNLGSLLAGEEIFYTQGSKLNGDIGRNIFGYVTAGYTFNETVRVGGDFVYGGTKTGDIGEGGKKLEAVARVDYKYSPKLNFSAFYSYVKIKADDDSSHHDAVRLQALYKF</sequence>
<dbReference type="Proteomes" id="UP000286791">
    <property type="component" value="Unassembled WGS sequence"/>
</dbReference>
<keyword evidence="1" id="KW-0732">Signal</keyword>
<dbReference type="RefSeq" id="WP_126237284.1">
    <property type="nucleotide sequence ID" value="NZ_PRCE01000194.1"/>
</dbReference>
<proteinExistence type="predicted"/>
<evidence type="ECO:0000313" key="2">
    <source>
        <dbReference type="EMBL" id="RTJ97268.1"/>
    </source>
</evidence>
<dbReference type="AlphaFoldDB" id="A0A431FUW9"/>
<name>A0A431FUW9_CAMJU</name>
<evidence type="ECO:0000313" key="3">
    <source>
        <dbReference type="Proteomes" id="UP000286791"/>
    </source>
</evidence>
<protein>
    <recommendedName>
        <fullName evidence="4">Major outer membrane protein</fullName>
    </recommendedName>
</protein>
<gene>
    <name evidence="2" type="ORF">C3H48_10090</name>
</gene>
<feature type="chain" id="PRO_5019298044" description="Major outer membrane protein" evidence="1">
    <location>
        <begin position="23"/>
        <end position="459"/>
    </location>
</feature>
<organism evidence="2 3">
    <name type="scientific">Campylobacter jejuni</name>
    <dbReference type="NCBI Taxonomy" id="197"/>
    <lineage>
        <taxon>Bacteria</taxon>
        <taxon>Pseudomonadati</taxon>
        <taxon>Campylobacterota</taxon>
        <taxon>Epsilonproteobacteria</taxon>
        <taxon>Campylobacterales</taxon>
        <taxon>Campylobacteraceae</taxon>
        <taxon>Campylobacter</taxon>
    </lineage>
</organism>
<feature type="signal peptide" evidence="1">
    <location>
        <begin position="1"/>
        <end position="22"/>
    </location>
</feature>
<evidence type="ECO:0000256" key="1">
    <source>
        <dbReference type="SAM" id="SignalP"/>
    </source>
</evidence>
<reference evidence="2 3" key="1">
    <citation type="journal article" date="2019" name="Appl. Environ. Microbiol.">
        <title>Population genetics and characterization of Campylobacter jejuni isolates in western jackdaws and game birds in Finland.</title>
        <authorList>
            <person name="Kovanen S."/>
            <person name="Rossi M."/>
            <person name="Pohja-Mykra M."/>
            <person name="Nieminen T."/>
            <person name="Raunio-Saarnisto M."/>
            <person name="Sauvala M."/>
            <person name="Fredriksson-Ahomaa M."/>
            <person name="Hanninen M.L."/>
            <person name="Kivisto R."/>
        </authorList>
    </citation>
    <scope>NUCLEOTIDE SEQUENCE [LARGE SCALE GENOMIC DNA]</scope>
    <source>
        <strain evidence="2 3">CB304</strain>
    </source>
</reference>